<dbReference type="AlphaFoldDB" id="A0A6H5HR65"/>
<evidence type="ECO:0000313" key="3">
    <source>
        <dbReference type="Proteomes" id="UP000479000"/>
    </source>
</evidence>
<dbReference type="Proteomes" id="UP000479000">
    <property type="component" value="Unassembled WGS sequence"/>
</dbReference>
<reference evidence="2 3" key="1">
    <citation type="submission" date="2020-02" db="EMBL/GenBank/DDBJ databases">
        <authorList>
            <person name="Ferguson B K."/>
        </authorList>
    </citation>
    <scope>NUCLEOTIDE SEQUENCE [LARGE SCALE GENOMIC DNA]</scope>
</reference>
<protein>
    <submittedName>
        <fullName evidence="2">Uncharacterized protein</fullName>
    </submittedName>
</protein>
<organism evidence="2 3">
    <name type="scientific">Nesidiocoris tenuis</name>
    <dbReference type="NCBI Taxonomy" id="355587"/>
    <lineage>
        <taxon>Eukaryota</taxon>
        <taxon>Metazoa</taxon>
        <taxon>Ecdysozoa</taxon>
        <taxon>Arthropoda</taxon>
        <taxon>Hexapoda</taxon>
        <taxon>Insecta</taxon>
        <taxon>Pterygota</taxon>
        <taxon>Neoptera</taxon>
        <taxon>Paraneoptera</taxon>
        <taxon>Hemiptera</taxon>
        <taxon>Heteroptera</taxon>
        <taxon>Panheteroptera</taxon>
        <taxon>Cimicomorpha</taxon>
        <taxon>Miridae</taxon>
        <taxon>Dicyphina</taxon>
        <taxon>Nesidiocoris</taxon>
    </lineage>
</organism>
<keyword evidence="3" id="KW-1185">Reference proteome</keyword>
<proteinExistence type="predicted"/>
<dbReference type="EMBL" id="CADCXU010033940">
    <property type="protein sequence ID" value="CAB0019363.1"/>
    <property type="molecule type" value="Genomic_DNA"/>
</dbReference>
<feature type="region of interest" description="Disordered" evidence="1">
    <location>
        <begin position="75"/>
        <end position="101"/>
    </location>
</feature>
<evidence type="ECO:0000256" key="1">
    <source>
        <dbReference type="SAM" id="MobiDB-lite"/>
    </source>
</evidence>
<evidence type="ECO:0000313" key="2">
    <source>
        <dbReference type="EMBL" id="CAB0019363.1"/>
    </source>
</evidence>
<name>A0A6H5HR65_9HEMI</name>
<gene>
    <name evidence="2" type="ORF">NTEN_LOCUS23075</name>
</gene>
<accession>A0A6H5HR65</accession>
<sequence>MSQSREFHNFFKLQFFNEHLGQQINRKSQHAFRGNLSQNVSFPTLLCKDPLGSGLHKKHLTRRMYRIQHHNNIRLNRSSSCQKGSGFSGRDNSGRQGYAATQESDAFEMRRNGADAAAAYPHFCDYGNRYLCEENTIPFEHWSRADSPAMETRRAAGTRAGRCRAGQSEPFDQLAVRTSMAEVRTSRPARLRKPFILTKKVSCCGNILWFEKCNTSEYAAGGHRPTRSDAAKLLCVIYAPLVLHFSFSGEHRKRKSDTSPYHSGDELLFFCGKFSRGFEQIKKENDYFKRTIGLSPGWSQGKGSTAESSM</sequence>